<reference evidence="1 2" key="1">
    <citation type="submission" date="2016-10" db="EMBL/GenBank/DDBJ databases">
        <authorList>
            <person name="de Groot N.N."/>
        </authorList>
    </citation>
    <scope>NUCLEOTIDE SEQUENCE [LARGE SCALE GENOMIC DNA]</scope>
    <source>
        <strain evidence="1 2">DSM 26656</strain>
    </source>
</reference>
<protein>
    <submittedName>
        <fullName evidence="1">Uncharacterized protein</fullName>
    </submittedName>
</protein>
<dbReference type="RefSeq" id="WP_160115848.1">
    <property type="nucleotide sequence ID" value="NZ_FNUY01000009.1"/>
</dbReference>
<dbReference type="AlphaFoldDB" id="A0A1H6C741"/>
<organism evidence="1 2">
    <name type="scientific">Bosea lathyri</name>
    <dbReference type="NCBI Taxonomy" id="1036778"/>
    <lineage>
        <taxon>Bacteria</taxon>
        <taxon>Pseudomonadati</taxon>
        <taxon>Pseudomonadota</taxon>
        <taxon>Alphaproteobacteria</taxon>
        <taxon>Hyphomicrobiales</taxon>
        <taxon>Boseaceae</taxon>
        <taxon>Bosea</taxon>
    </lineage>
</organism>
<accession>A0A1H6C741</accession>
<proteinExistence type="predicted"/>
<name>A0A1H6C741_9HYPH</name>
<sequence length="48" mass="5480">MDLIVWQNGKSRWSIEDLLSRSAGYVELSLNGAYRVVIGGKGLRFWHT</sequence>
<dbReference type="Proteomes" id="UP000236743">
    <property type="component" value="Unassembled WGS sequence"/>
</dbReference>
<evidence type="ECO:0000313" key="2">
    <source>
        <dbReference type="Proteomes" id="UP000236743"/>
    </source>
</evidence>
<keyword evidence="2" id="KW-1185">Reference proteome</keyword>
<gene>
    <name evidence="1" type="ORF">SAMN04488115_10981</name>
</gene>
<evidence type="ECO:0000313" key="1">
    <source>
        <dbReference type="EMBL" id="SEG68723.1"/>
    </source>
</evidence>
<dbReference type="EMBL" id="FNUY01000009">
    <property type="protein sequence ID" value="SEG68723.1"/>
    <property type="molecule type" value="Genomic_DNA"/>
</dbReference>